<proteinExistence type="inferred from homology"/>
<evidence type="ECO:0000256" key="6">
    <source>
        <dbReference type="RuleBase" id="RU362006"/>
    </source>
</evidence>
<dbReference type="Proteomes" id="UP001152797">
    <property type="component" value="Unassembled WGS sequence"/>
</dbReference>
<name>A0A9P1DEM5_9DINO</name>
<evidence type="ECO:0000313" key="9">
    <source>
        <dbReference type="EMBL" id="CAL1161737.1"/>
    </source>
</evidence>
<reference evidence="9" key="2">
    <citation type="submission" date="2024-04" db="EMBL/GenBank/DDBJ databases">
        <authorList>
            <person name="Chen Y."/>
            <person name="Shah S."/>
            <person name="Dougan E. K."/>
            <person name="Thang M."/>
            <person name="Chan C."/>
        </authorList>
    </citation>
    <scope>NUCLEOTIDE SEQUENCE [LARGE SCALE GENOMIC DNA]</scope>
</reference>
<dbReference type="EMBL" id="CAMXCT020004257">
    <property type="protein sequence ID" value="CAL1161737.1"/>
    <property type="molecule type" value="Genomic_DNA"/>
</dbReference>
<keyword evidence="3 7" id="KW-0812">Transmembrane</keyword>
<evidence type="ECO:0000256" key="7">
    <source>
        <dbReference type="SAM" id="Phobius"/>
    </source>
</evidence>
<organism evidence="8">
    <name type="scientific">Cladocopium goreaui</name>
    <dbReference type="NCBI Taxonomy" id="2562237"/>
    <lineage>
        <taxon>Eukaryota</taxon>
        <taxon>Sar</taxon>
        <taxon>Alveolata</taxon>
        <taxon>Dinophyceae</taxon>
        <taxon>Suessiales</taxon>
        <taxon>Symbiodiniaceae</taxon>
        <taxon>Cladocopium</taxon>
    </lineage>
</organism>
<comment type="subcellular location">
    <subcellularLocation>
        <location evidence="1 6">Membrane</location>
        <topology evidence="1 6">Multi-pass membrane protein</topology>
    </subcellularLocation>
</comment>
<reference evidence="8" key="1">
    <citation type="submission" date="2022-10" db="EMBL/GenBank/DDBJ databases">
        <authorList>
            <person name="Chen Y."/>
            <person name="Dougan E. K."/>
            <person name="Chan C."/>
            <person name="Rhodes N."/>
            <person name="Thang M."/>
        </authorList>
    </citation>
    <scope>NUCLEOTIDE SEQUENCE</scope>
</reference>
<feature type="transmembrane region" description="Helical" evidence="7">
    <location>
        <begin position="73"/>
        <end position="93"/>
    </location>
</feature>
<comment type="caution">
    <text evidence="8">The sequence shown here is derived from an EMBL/GenBank/DDBJ whole genome shotgun (WGS) entry which is preliminary data.</text>
</comment>
<dbReference type="OrthoDB" id="10009287at2759"/>
<dbReference type="PANTHER" id="PTHR12300:SF161">
    <property type="entry name" value="RECEPTOR EXPRESSION-ENHANCING PROTEIN"/>
    <property type="match status" value="1"/>
</dbReference>
<evidence type="ECO:0000256" key="2">
    <source>
        <dbReference type="ARBA" id="ARBA00008573"/>
    </source>
</evidence>
<dbReference type="EMBL" id="CAMXCT030004257">
    <property type="protein sequence ID" value="CAL4795674.1"/>
    <property type="molecule type" value="Genomic_DNA"/>
</dbReference>
<comment type="similarity">
    <text evidence="2 6">Belongs to the DP1 family.</text>
</comment>
<dbReference type="GO" id="GO:0016020">
    <property type="term" value="C:membrane"/>
    <property type="evidence" value="ECO:0007669"/>
    <property type="project" value="UniProtKB-SubCell"/>
</dbReference>
<dbReference type="Pfam" id="PF03134">
    <property type="entry name" value="TB2_DP1_HVA22"/>
    <property type="match status" value="1"/>
</dbReference>
<evidence type="ECO:0008006" key="11">
    <source>
        <dbReference type="Google" id="ProtNLM"/>
    </source>
</evidence>
<dbReference type="InterPro" id="IPR004345">
    <property type="entry name" value="TB2_DP1_HVA22"/>
</dbReference>
<sequence>MDPSYYSIFSGEDWQDLTGTDGTHDSENLLLQMIYKERMDALEDGDHDEVSSWLAYWITFAAFTLLEGASAKLMSWLPFYYVMRLALIMWLFLPATRGAQALYRWAVAPVLRRYRPQVDAALARWESQKR</sequence>
<dbReference type="AlphaFoldDB" id="A0A9P1DEM5"/>
<dbReference type="EMBL" id="CAMXCT010004257">
    <property type="protein sequence ID" value="CAI4008362.1"/>
    <property type="molecule type" value="Genomic_DNA"/>
</dbReference>
<evidence type="ECO:0000313" key="10">
    <source>
        <dbReference type="Proteomes" id="UP001152797"/>
    </source>
</evidence>
<gene>
    <name evidence="8" type="ORF">C1SCF055_LOCUS33811</name>
</gene>
<dbReference type="PANTHER" id="PTHR12300">
    <property type="entry name" value="HVA22-LIKE PROTEINS"/>
    <property type="match status" value="1"/>
</dbReference>
<keyword evidence="4 7" id="KW-1133">Transmembrane helix</keyword>
<protein>
    <recommendedName>
        <fullName evidence="11">Protein YOP1</fullName>
    </recommendedName>
</protein>
<evidence type="ECO:0000256" key="1">
    <source>
        <dbReference type="ARBA" id="ARBA00004141"/>
    </source>
</evidence>
<evidence type="ECO:0000313" key="8">
    <source>
        <dbReference type="EMBL" id="CAI4008362.1"/>
    </source>
</evidence>
<keyword evidence="10" id="KW-1185">Reference proteome</keyword>
<keyword evidence="5 7" id="KW-0472">Membrane</keyword>
<evidence type="ECO:0000256" key="5">
    <source>
        <dbReference type="ARBA" id="ARBA00023136"/>
    </source>
</evidence>
<evidence type="ECO:0000256" key="4">
    <source>
        <dbReference type="ARBA" id="ARBA00022989"/>
    </source>
</evidence>
<evidence type="ECO:0000256" key="3">
    <source>
        <dbReference type="ARBA" id="ARBA00022692"/>
    </source>
</evidence>
<accession>A0A9P1DEM5</accession>